<dbReference type="InterPro" id="IPR036397">
    <property type="entry name" value="RNaseH_sf"/>
</dbReference>
<proteinExistence type="predicted"/>
<dbReference type="Proteomes" id="UP000325315">
    <property type="component" value="Unassembled WGS sequence"/>
</dbReference>
<evidence type="ECO:0000259" key="1">
    <source>
        <dbReference type="Pfam" id="PF24626"/>
    </source>
</evidence>
<dbReference type="EMBL" id="SMMG02000003">
    <property type="protein sequence ID" value="KAA3479721.1"/>
    <property type="molecule type" value="Genomic_DNA"/>
</dbReference>
<organism evidence="2 3">
    <name type="scientific">Gossypium australe</name>
    <dbReference type="NCBI Taxonomy" id="47621"/>
    <lineage>
        <taxon>Eukaryota</taxon>
        <taxon>Viridiplantae</taxon>
        <taxon>Streptophyta</taxon>
        <taxon>Embryophyta</taxon>
        <taxon>Tracheophyta</taxon>
        <taxon>Spermatophyta</taxon>
        <taxon>Magnoliopsida</taxon>
        <taxon>eudicotyledons</taxon>
        <taxon>Gunneridae</taxon>
        <taxon>Pentapetalae</taxon>
        <taxon>rosids</taxon>
        <taxon>malvids</taxon>
        <taxon>Malvales</taxon>
        <taxon>Malvaceae</taxon>
        <taxon>Malvoideae</taxon>
        <taxon>Gossypium</taxon>
    </lineage>
</organism>
<reference evidence="2" key="1">
    <citation type="submission" date="2019-08" db="EMBL/GenBank/DDBJ databases">
        <authorList>
            <person name="Liu F."/>
        </authorList>
    </citation>
    <scope>NUCLEOTIDE SEQUENCE [LARGE SCALE GENOMIC DNA]</scope>
    <source>
        <strain evidence="2">PA1801</strain>
        <tissue evidence="2">Leaf</tissue>
    </source>
</reference>
<dbReference type="PANTHER" id="PTHR45835">
    <property type="entry name" value="YALI0A06105P"/>
    <property type="match status" value="1"/>
</dbReference>
<gene>
    <name evidence="2" type="ORF">EPI10_020212</name>
</gene>
<evidence type="ECO:0000313" key="2">
    <source>
        <dbReference type="EMBL" id="KAA3479721.1"/>
    </source>
</evidence>
<dbReference type="Gene3D" id="3.30.420.10">
    <property type="entry name" value="Ribonuclease H-like superfamily/Ribonuclease H"/>
    <property type="match status" value="1"/>
</dbReference>
<dbReference type="AlphaFoldDB" id="A0A5B6WD71"/>
<accession>A0A5B6WD71</accession>
<feature type="domain" description="Tf2-1-like SH3-like" evidence="1">
    <location>
        <begin position="178"/>
        <end position="217"/>
    </location>
</feature>
<dbReference type="OrthoDB" id="115950at2759"/>
<dbReference type="Pfam" id="PF24626">
    <property type="entry name" value="SH3_Tf2-1"/>
    <property type="match status" value="1"/>
</dbReference>
<sequence>MPIMLENQSQASGSIWFTSTHFNSKVKMRARLPTSLKKKNVIWVVVDRLTKSAHILYKLAEVYIYEIFRLHGVLRSLFHIEILEATTGISGYEGYILEQPFIHNRMSNLNIWEHYLPLAEFVYNNSFQLSIQIAPYEALYSQRCRTPLCWTKLSEKKLIEPDLIQEAEDKDIEYLVDDKLSPRYIGSYEIVEWVGPIAYRLELPPEQEKIYNMFHLSIRPVTVTTGFSVVSKTVVSGPQIRRMNL</sequence>
<dbReference type="PANTHER" id="PTHR45835:SF99">
    <property type="entry name" value="CHROMO DOMAIN-CONTAINING PROTEIN-RELATED"/>
    <property type="match status" value="1"/>
</dbReference>
<dbReference type="GO" id="GO:0003676">
    <property type="term" value="F:nucleic acid binding"/>
    <property type="evidence" value="ECO:0007669"/>
    <property type="project" value="InterPro"/>
</dbReference>
<name>A0A5B6WD71_9ROSI</name>
<protein>
    <submittedName>
        <fullName evidence="2">DNA/RNA polymerases superfamily protein</fullName>
    </submittedName>
</protein>
<comment type="caution">
    <text evidence="2">The sequence shown here is derived from an EMBL/GenBank/DDBJ whole genome shotgun (WGS) entry which is preliminary data.</text>
</comment>
<keyword evidence="3" id="KW-1185">Reference proteome</keyword>
<evidence type="ECO:0000313" key="3">
    <source>
        <dbReference type="Proteomes" id="UP000325315"/>
    </source>
</evidence>
<dbReference type="InterPro" id="IPR056924">
    <property type="entry name" value="SH3_Tf2-1"/>
</dbReference>